<dbReference type="PANTHER" id="PTHR45339">
    <property type="entry name" value="HYBRID SIGNAL TRANSDUCTION HISTIDINE KINASE J"/>
    <property type="match status" value="1"/>
</dbReference>
<dbReference type="Gene3D" id="3.30.565.10">
    <property type="entry name" value="Histidine kinase-like ATPase, C-terminal domain"/>
    <property type="match status" value="1"/>
</dbReference>
<feature type="domain" description="PAS" evidence="6">
    <location>
        <begin position="448"/>
        <end position="494"/>
    </location>
</feature>
<feature type="domain" description="PAS" evidence="6">
    <location>
        <begin position="327"/>
        <end position="396"/>
    </location>
</feature>
<dbReference type="InterPro" id="IPR036890">
    <property type="entry name" value="HATPase_C_sf"/>
</dbReference>
<dbReference type="PANTHER" id="PTHR45339:SF5">
    <property type="entry name" value="HISTIDINE KINASE"/>
    <property type="match status" value="1"/>
</dbReference>
<organism evidence="8 9">
    <name type="scientific">Aromatoleum petrolei</name>
    <dbReference type="NCBI Taxonomy" id="76116"/>
    <lineage>
        <taxon>Bacteria</taxon>
        <taxon>Pseudomonadati</taxon>
        <taxon>Pseudomonadota</taxon>
        <taxon>Betaproteobacteria</taxon>
        <taxon>Rhodocyclales</taxon>
        <taxon>Rhodocyclaceae</taxon>
        <taxon>Aromatoleum</taxon>
    </lineage>
</organism>
<evidence type="ECO:0000256" key="3">
    <source>
        <dbReference type="ARBA" id="ARBA00022553"/>
    </source>
</evidence>
<dbReference type="EC" id="2.7.13.3" evidence="2"/>
<accession>A0ABX1MVM4</accession>
<feature type="domain" description="PAC" evidence="7">
    <location>
        <begin position="399"/>
        <end position="451"/>
    </location>
</feature>
<dbReference type="InterPro" id="IPR036097">
    <property type="entry name" value="HisK_dim/P_sf"/>
</dbReference>
<dbReference type="Pfam" id="PF08448">
    <property type="entry name" value="PAS_4"/>
    <property type="match status" value="1"/>
</dbReference>
<protein>
    <recommendedName>
        <fullName evidence="2">histidine kinase</fullName>
        <ecNumber evidence="2">2.7.13.3</ecNumber>
    </recommendedName>
</protein>
<evidence type="ECO:0000313" key="8">
    <source>
        <dbReference type="EMBL" id="NMF91281.1"/>
    </source>
</evidence>
<dbReference type="SMART" id="SM00387">
    <property type="entry name" value="HATPase_c"/>
    <property type="match status" value="1"/>
</dbReference>
<dbReference type="InterPro" id="IPR013656">
    <property type="entry name" value="PAS_4"/>
</dbReference>
<dbReference type="Pfam" id="PF13426">
    <property type="entry name" value="PAS_9"/>
    <property type="match status" value="1"/>
</dbReference>
<dbReference type="Proteomes" id="UP000652074">
    <property type="component" value="Unassembled WGS sequence"/>
</dbReference>
<sequence>MKLRAYLARMIWVSVAPLLVFAGLIAYHDLQQIERQRATEAESFARHFADSIDRTIRARIRALEMLAAADRFGPPADWSALYKDARAFQAAFGQHVILADSAGRMIFNTARPLGAELPQLKTTGSNYNAFASLATGKPAVGDQFLGPVLKERLLAVAVPVLRTSQTPYVLIALMPAELFRQRIRELPLPPTWSITLRDGTNGIVAHSNSGAATERQATEQFSTASTLSQWSTTVSIPGGIAGLWSLHETFMLLGLLLATMILLAFAGGRLAARRLTRAMLALVSDTAQARAASGPLHQRIDEIASVRSRLDDLAKAQSVSREALQASEERLRLFIEHAPAALAMFDHDMHYLAASRRWRDDYGLGGEDIIGRSHYAIFPEIPSHWREIHRRALAGEVLRNEEDRFERADHSVQWVRWEVRPWRTAKGAVGGILVFSENITERRQAEDEVRKLSMAMEQSPSLIMITDLQDRIEYVNQAFVDQTGYARDEAIGRTPALLNSDKTPPATLEEQKQAGARGQVWRSELFNRRKDGSLFASNAVVRPLRQPDGTVSHFVWVQEDITERKRLNREVERHRLHLQELVASRTAELEESRAAAEQASLSKSAFLANMSHEIRTPMIAILGFARMLKRSPLTDEQRERLDKLGAAGEHLLVLINDILDLSKIESGKLVLEHVDFSLDGLLDGVRSLLGEQATAKGLTIELDRDHVPIWLRGDPTRVRQAMLNYASNAVKFTDTGKISLRTILLEDDGSHLLVRFEVQDSGIGIPAEQQAELFQMFQQVDASTTRKYGGTGLGLAITRRLANLMGGETGMESAPGEGSRFWFTARLERGQRPN</sequence>
<evidence type="ECO:0000256" key="1">
    <source>
        <dbReference type="ARBA" id="ARBA00000085"/>
    </source>
</evidence>
<dbReference type="InterPro" id="IPR001610">
    <property type="entry name" value="PAC"/>
</dbReference>
<keyword evidence="4" id="KW-0812">Transmembrane</keyword>
<feature type="transmembrane region" description="Helical" evidence="4">
    <location>
        <begin position="250"/>
        <end position="272"/>
    </location>
</feature>
<dbReference type="CDD" id="cd16922">
    <property type="entry name" value="HATPase_EvgS-ArcB-TorS-like"/>
    <property type="match status" value="1"/>
</dbReference>
<keyword evidence="4" id="KW-1133">Transmembrane helix</keyword>
<dbReference type="Gene3D" id="1.10.287.130">
    <property type="match status" value="1"/>
</dbReference>
<dbReference type="InterPro" id="IPR000014">
    <property type="entry name" value="PAS"/>
</dbReference>
<evidence type="ECO:0000259" key="6">
    <source>
        <dbReference type="PROSITE" id="PS50112"/>
    </source>
</evidence>
<dbReference type="PROSITE" id="PS50109">
    <property type="entry name" value="HIS_KIN"/>
    <property type="match status" value="1"/>
</dbReference>
<dbReference type="Gene3D" id="3.30.450.20">
    <property type="entry name" value="PAS domain"/>
    <property type="match status" value="3"/>
</dbReference>
<dbReference type="PROSITE" id="PS50112">
    <property type="entry name" value="PAS"/>
    <property type="match status" value="2"/>
</dbReference>
<dbReference type="PRINTS" id="PR00344">
    <property type="entry name" value="BCTRLSENSOR"/>
</dbReference>
<keyword evidence="3" id="KW-0597">Phosphoprotein</keyword>
<evidence type="ECO:0000256" key="2">
    <source>
        <dbReference type="ARBA" id="ARBA00012438"/>
    </source>
</evidence>
<feature type="non-terminal residue" evidence="8">
    <location>
        <position position="834"/>
    </location>
</feature>
<evidence type="ECO:0000256" key="4">
    <source>
        <dbReference type="SAM" id="Phobius"/>
    </source>
</evidence>
<dbReference type="SUPFAM" id="SSF55785">
    <property type="entry name" value="PYP-like sensor domain (PAS domain)"/>
    <property type="match status" value="2"/>
</dbReference>
<dbReference type="PROSITE" id="PS50113">
    <property type="entry name" value="PAC"/>
    <property type="match status" value="2"/>
</dbReference>
<dbReference type="CDD" id="cd00082">
    <property type="entry name" value="HisKA"/>
    <property type="match status" value="1"/>
</dbReference>
<dbReference type="RefSeq" id="WP_169208599.1">
    <property type="nucleotide sequence ID" value="NZ_WTVR01000074.1"/>
</dbReference>
<dbReference type="SMART" id="SM00091">
    <property type="entry name" value="PAS"/>
    <property type="match status" value="2"/>
</dbReference>
<keyword evidence="9" id="KW-1185">Reference proteome</keyword>
<evidence type="ECO:0000259" key="7">
    <source>
        <dbReference type="PROSITE" id="PS50113"/>
    </source>
</evidence>
<dbReference type="Pfam" id="PF02518">
    <property type="entry name" value="HATPase_c"/>
    <property type="match status" value="1"/>
</dbReference>
<feature type="domain" description="PAC" evidence="7">
    <location>
        <begin position="519"/>
        <end position="573"/>
    </location>
</feature>
<dbReference type="InterPro" id="IPR035965">
    <property type="entry name" value="PAS-like_dom_sf"/>
</dbReference>
<dbReference type="InterPro" id="IPR003594">
    <property type="entry name" value="HATPase_dom"/>
</dbReference>
<evidence type="ECO:0000259" key="5">
    <source>
        <dbReference type="PROSITE" id="PS50109"/>
    </source>
</evidence>
<dbReference type="InterPro" id="IPR005467">
    <property type="entry name" value="His_kinase_dom"/>
</dbReference>
<dbReference type="SUPFAM" id="SSF47384">
    <property type="entry name" value="Homodimeric domain of signal transducing histidine kinase"/>
    <property type="match status" value="1"/>
</dbReference>
<dbReference type="InterPro" id="IPR000700">
    <property type="entry name" value="PAS-assoc_C"/>
</dbReference>
<keyword evidence="4" id="KW-0472">Membrane</keyword>
<dbReference type="EMBL" id="WTVR01000074">
    <property type="protein sequence ID" value="NMF91281.1"/>
    <property type="molecule type" value="Genomic_DNA"/>
</dbReference>
<reference evidence="8 9" key="1">
    <citation type="submission" date="2019-12" db="EMBL/GenBank/DDBJ databases">
        <title>Comparative genomics gives insights into the taxonomy of the Azoarcus-Aromatoleum group and reveals separate origins of nif in the plant-associated Azoarcus and non-plant-associated Aromatoleum sub-groups.</title>
        <authorList>
            <person name="Lafos M."/>
            <person name="Maluk M."/>
            <person name="Batista M."/>
            <person name="Junghare M."/>
            <person name="Carmona M."/>
            <person name="Faoro H."/>
            <person name="Cruz L.M."/>
            <person name="Battistoni F."/>
            <person name="De Souza E."/>
            <person name="Pedrosa F."/>
            <person name="Chen W.-M."/>
            <person name="Poole P.S."/>
            <person name="Dixon R.A."/>
            <person name="James E.K."/>
        </authorList>
    </citation>
    <scope>NUCLEOTIDE SEQUENCE [LARGE SCALE GENOMIC DNA]</scope>
    <source>
        <strain evidence="8 9">ToN1</strain>
    </source>
</reference>
<dbReference type="SUPFAM" id="SSF55874">
    <property type="entry name" value="ATPase domain of HSP90 chaperone/DNA topoisomerase II/histidine kinase"/>
    <property type="match status" value="1"/>
</dbReference>
<dbReference type="CDD" id="cd00130">
    <property type="entry name" value="PAS"/>
    <property type="match status" value="2"/>
</dbReference>
<comment type="caution">
    <text evidence="8">The sequence shown here is derived from an EMBL/GenBank/DDBJ whole genome shotgun (WGS) entry which is preliminary data.</text>
</comment>
<comment type="catalytic activity">
    <reaction evidence="1">
        <text>ATP + protein L-histidine = ADP + protein N-phospho-L-histidine.</text>
        <dbReference type="EC" id="2.7.13.3"/>
    </reaction>
</comment>
<feature type="transmembrane region" description="Helical" evidence="4">
    <location>
        <begin position="6"/>
        <end position="27"/>
    </location>
</feature>
<name>A0ABX1MVM4_9RHOO</name>
<evidence type="ECO:0000313" key="9">
    <source>
        <dbReference type="Proteomes" id="UP000652074"/>
    </source>
</evidence>
<dbReference type="InterPro" id="IPR003661">
    <property type="entry name" value="HisK_dim/P_dom"/>
</dbReference>
<dbReference type="SMART" id="SM00086">
    <property type="entry name" value="PAC"/>
    <property type="match status" value="2"/>
</dbReference>
<feature type="domain" description="Histidine kinase" evidence="5">
    <location>
        <begin position="609"/>
        <end position="829"/>
    </location>
</feature>
<dbReference type="SMART" id="SM00388">
    <property type="entry name" value="HisKA"/>
    <property type="match status" value="1"/>
</dbReference>
<gene>
    <name evidence="8" type="ORF">GPA26_22710</name>
</gene>
<dbReference type="Pfam" id="PF00512">
    <property type="entry name" value="HisKA"/>
    <property type="match status" value="1"/>
</dbReference>
<dbReference type="NCBIfam" id="TIGR00229">
    <property type="entry name" value="sensory_box"/>
    <property type="match status" value="2"/>
</dbReference>
<proteinExistence type="predicted"/>
<dbReference type="InterPro" id="IPR004358">
    <property type="entry name" value="Sig_transdc_His_kin-like_C"/>
</dbReference>